<evidence type="ECO:0000313" key="1">
    <source>
        <dbReference type="EMBL" id="MEQ2273385.1"/>
    </source>
</evidence>
<name>A0ABV0WUU1_9TELE</name>
<protein>
    <submittedName>
        <fullName evidence="1">Uncharacterized protein</fullName>
    </submittedName>
</protein>
<reference evidence="1 2" key="1">
    <citation type="submission" date="2021-06" db="EMBL/GenBank/DDBJ databases">
        <authorList>
            <person name="Palmer J.M."/>
        </authorList>
    </citation>
    <scope>NUCLEOTIDE SEQUENCE [LARGE SCALE GENOMIC DNA]</scope>
    <source>
        <strain evidence="1 2">XR_2019</strain>
        <tissue evidence="1">Muscle</tissue>
    </source>
</reference>
<dbReference type="EMBL" id="JAHRIM010071634">
    <property type="protein sequence ID" value="MEQ2273385.1"/>
    <property type="molecule type" value="Genomic_DNA"/>
</dbReference>
<organism evidence="1 2">
    <name type="scientific">Xenotaenia resolanae</name>
    <dbReference type="NCBI Taxonomy" id="208358"/>
    <lineage>
        <taxon>Eukaryota</taxon>
        <taxon>Metazoa</taxon>
        <taxon>Chordata</taxon>
        <taxon>Craniata</taxon>
        <taxon>Vertebrata</taxon>
        <taxon>Euteleostomi</taxon>
        <taxon>Actinopterygii</taxon>
        <taxon>Neopterygii</taxon>
        <taxon>Teleostei</taxon>
        <taxon>Neoteleostei</taxon>
        <taxon>Acanthomorphata</taxon>
        <taxon>Ovalentaria</taxon>
        <taxon>Atherinomorphae</taxon>
        <taxon>Cyprinodontiformes</taxon>
        <taxon>Goodeidae</taxon>
        <taxon>Xenotaenia</taxon>
    </lineage>
</organism>
<sequence>MEEESEEPESRLRWLPNSLRKPLVTGYLDIHQQRAAGCYVLFCLTSPGFLLLSSNRVMCFNEVLQTPDSGNKFPFKVLGMNLKLSHLSACGIFPRILFVAEHF</sequence>
<evidence type="ECO:0000313" key="2">
    <source>
        <dbReference type="Proteomes" id="UP001444071"/>
    </source>
</evidence>
<comment type="caution">
    <text evidence="1">The sequence shown here is derived from an EMBL/GenBank/DDBJ whole genome shotgun (WGS) entry which is preliminary data.</text>
</comment>
<keyword evidence="2" id="KW-1185">Reference proteome</keyword>
<dbReference type="Proteomes" id="UP001444071">
    <property type="component" value="Unassembled WGS sequence"/>
</dbReference>
<accession>A0ABV0WUU1</accession>
<proteinExistence type="predicted"/>
<gene>
    <name evidence="1" type="ORF">XENORESO_003329</name>
</gene>